<dbReference type="Gene3D" id="1.20.272.10">
    <property type="match status" value="1"/>
</dbReference>
<evidence type="ECO:0000256" key="1">
    <source>
        <dbReference type="ARBA" id="ARBA00002393"/>
    </source>
</evidence>
<dbReference type="EMBL" id="JBHSPH010000010">
    <property type="protein sequence ID" value="MFC5864788.1"/>
    <property type="molecule type" value="Genomic_DNA"/>
</dbReference>
<evidence type="ECO:0000256" key="5">
    <source>
        <dbReference type="ARBA" id="ARBA00022840"/>
    </source>
</evidence>
<dbReference type="PANTHER" id="PTHR13779:SF7">
    <property type="entry name" value="ATPASE WRNIP1"/>
    <property type="match status" value="1"/>
</dbReference>
<evidence type="ECO:0000256" key="3">
    <source>
        <dbReference type="ARBA" id="ARBA00020776"/>
    </source>
</evidence>
<dbReference type="RefSeq" id="WP_263332544.1">
    <property type="nucleotide sequence ID" value="NZ_JAGSYH010000001.1"/>
</dbReference>
<accession>A0ABW1EN04</accession>
<dbReference type="InterPro" id="IPR051314">
    <property type="entry name" value="AAA_ATPase_RarA/MGS1/WRNIP1"/>
</dbReference>
<dbReference type="InterPro" id="IPR003593">
    <property type="entry name" value="AAA+_ATPase"/>
</dbReference>
<sequence length="455" mass="50648">MSSSERGLFDSSPETGNARRISRTAPLAERMRPRNLDEYVGQEHLIGPGKPLRVQIERDDPASMIFWGPPGVGKTSLAKIIAETTRASFLEFSAVLSGIKEIKQVMAASEQAAQMGSRTILFVDEIHRFNKAQQDAFLPYVERGTIRLIGATTENPSFEVIGALLSRCRVYVLKALTEEQIVALLYRALADRERGLGSLELQADDEALEMLAGYSSGDCRNAYNALEVAAQLAAEQPAGPERRIARAIAEEALQQRVLLYDKSGEEHYNLISALHKSVRNSDPDAALYWLGRMFQAGEDPMYLARRVIRMAVEDIGLAAPEALNLCLSARQTMEFLGSPEGDLALAEAVVYLCLAPKSNSLYTAYGAALADIEHTRQEPVPLHLRNAPTRLMKELDYAKGYKYAHDEEDKVADMECLPPSLLGRQYYLPTQEGREKQLAQRLEEIREIRRRKHGG</sequence>
<evidence type="ECO:0000313" key="8">
    <source>
        <dbReference type="EMBL" id="MFC5864788.1"/>
    </source>
</evidence>
<dbReference type="CDD" id="cd00009">
    <property type="entry name" value="AAA"/>
    <property type="match status" value="1"/>
</dbReference>
<dbReference type="Gene3D" id="1.10.3710.10">
    <property type="entry name" value="DNA polymerase III clamp loader subunits, C-terminal domain"/>
    <property type="match status" value="1"/>
</dbReference>
<evidence type="ECO:0000256" key="4">
    <source>
        <dbReference type="ARBA" id="ARBA00022741"/>
    </source>
</evidence>
<dbReference type="Proteomes" id="UP001596091">
    <property type="component" value="Unassembled WGS sequence"/>
</dbReference>
<evidence type="ECO:0000313" key="9">
    <source>
        <dbReference type="Proteomes" id="UP001596091"/>
    </source>
</evidence>
<dbReference type="InterPro" id="IPR021886">
    <property type="entry name" value="MgsA_C"/>
</dbReference>
<gene>
    <name evidence="8" type="ORF">ACFPT7_20940</name>
</gene>
<evidence type="ECO:0000256" key="2">
    <source>
        <dbReference type="ARBA" id="ARBA00008959"/>
    </source>
</evidence>
<dbReference type="Pfam" id="PF12002">
    <property type="entry name" value="MgsA_C"/>
    <property type="match status" value="1"/>
</dbReference>
<name>A0ABW1EN04_9BACT</name>
<feature type="domain" description="AAA+ ATPase" evidence="7">
    <location>
        <begin position="60"/>
        <end position="176"/>
    </location>
</feature>
<dbReference type="Gene3D" id="3.40.50.300">
    <property type="entry name" value="P-loop containing nucleotide triphosphate hydrolases"/>
    <property type="match status" value="1"/>
</dbReference>
<dbReference type="InterPro" id="IPR008921">
    <property type="entry name" value="DNA_pol3_clamp-load_cplx_C"/>
</dbReference>
<dbReference type="SUPFAM" id="SSF48019">
    <property type="entry name" value="post-AAA+ oligomerization domain-like"/>
    <property type="match status" value="1"/>
</dbReference>
<proteinExistence type="inferred from homology"/>
<comment type="function">
    <text evidence="1">DNA-dependent ATPase that plays important roles in cellular responses to stalled DNA replication processes.</text>
</comment>
<dbReference type="Pfam" id="PF16193">
    <property type="entry name" value="AAA_assoc_2"/>
    <property type="match status" value="1"/>
</dbReference>
<protein>
    <recommendedName>
        <fullName evidence="3">Replication-associated recombination protein A</fullName>
    </recommendedName>
</protein>
<dbReference type="CDD" id="cd18139">
    <property type="entry name" value="HLD_clamp_RarA"/>
    <property type="match status" value="1"/>
</dbReference>
<dbReference type="SUPFAM" id="SSF52540">
    <property type="entry name" value="P-loop containing nucleoside triphosphate hydrolases"/>
    <property type="match status" value="1"/>
</dbReference>
<reference evidence="9" key="1">
    <citation type="journal article" date="2019" name="Int. J. Syst. Evol. Microbiol.">
        <title>The Global Catalogue of Microorganisms (GCM) 10K type strain sequencing project: providing services to taxonomists for standard genome sequencing and annotation.</title>
        <authorList>
            <consortium name="The Broad Institute Genomics Platform"/>
            <consortium name="The Broad Institute Genome Sequencing Center for Infectious Disease"/>
            <person name="Wu L."/>
            <person name="Ma J."/>
        </authorList>
    </citation>
    <scope>NUCLEOTIDE SEQUENCE [LARGE SCALE GENOMIC DNA]</scope>
    <source>
        <strain evidence="9">JCM 4087</strain>
    </source>
</reference>
<dbReference type="InterPro" id="IPR027417">
    <property type="entry name" value="P-loop_NTPase"/>
</dbReference>
<dbReference type="SMART" id="SM00382">
    <property type="entry name" value="AAA"/>
    <property type="match status" value="1"/>
</dbReference>
<keyword evidence="9" id="KW-1185">Reference proteome</keyword>
<dbReference type="InterPro" id="IPR032423">
    <property type="entry name" value="AAA_assoc_2"/>
</dbReference>
<feature type="region of interest" description="Disordered" evidence="6">
    <location>
        <begin position="1"/>
        <end position="28"/>
    </location>
</feature>
<dbReference type="PANTHER" id="PTHR13779">
    <property type="entry name" value="WERNER HELICASE-INTERACTING PROTEIN 1 FAMILY MEMBER"/>
    <property type="match status" value="1"/>
</dbReference>
<keyword evidence="4" id="KW-0547">Nucleotide-binding</keyword>
<comment type="caution">
    <text evidence="8">The sequence shown here is derived from an EMBL/GenBank/DDBJ whole genome shotgun (WGS) entry which is preliminary data.</text>
</comment>
<keyword evidence="5" id="KW-0067">ATP-binding</keyword>
<comment type="similarity">
    <text evidence="2">Belongs to the AAA ATPase family. RarA/MGS1/WRNIP1 subfamily.</text>
</comment>
<evidence type="ECO:0000256" key="6">
    <source>
        <dbReference type="SAM" id="MobiDB-lite"/>
    </source>
</evidence>
<organism evidence="8 9">
    <name type="scientific">Acidicapsa dinghuensis</name>
    <dbReference type="NCBI Taxonomy" id="2218256"/>
    <lineage>
        <taxon>Bacteria</taxon>
        <taxon>Pseudomonadati</taxon>
        <taxon>Acidobacteriota</taxon>
        <taxon>Terriglobia</taxon>
        <taxon>Terriglobales</taxon>
        <taxon>Acidobacteriaceae</taxon>
        <taxon>Acidicapsa</taxon>
    </lineage>
</organism>
<dbReference type="Pfam" id="PF00004">
    <property type="entry name" value="AAA"/>
    <property type="match status" value="1"/>
</dbReference>
<dbReference type="Gene3D" id="1.10.8.60">
    <property type="match status" value="1"/>
</dbReference>
<dbReference type="InterPro" id="IPR003959">
    <property type="entry name" value="ATPase_AAA_core"/>
</dbReference>
<evidence type="ECO:0000259" key="7">
    <source>
        <dbReference type="SMART" id="SM00382"/>
    </source>
</evidence>